<accession>A0AA35VW26</accession>
<sequence>MESSSGGVIVSKGMQNPFTLKVGKVFTGFGVGCGAGIGVGRPINLGNFSSSMLFNNTMKFGGIFKPKEGENHDPSAIPVLNEVMGAARGATDVFSGVGRHANNSLNKVGAKNVKVGIGCGVGFGHGFGVGLGIKPWVLQQIQTSLVQTATKLMMKFGMTPNLSSVTGGMFPQSLQLQSEKVINNFLKNPLLEGEAKNQVGPLHSKEEVIELVLKQQLALEKLKEENEKLREILVEDLKVSPDKFKVKVNGYYSGTNTYTCNDCLECRRRQRRDRRKVDGSIRETTCEHKHRNLFGEEIGIVAMSFFH</sequence>
<keyword evidence="3" id="KW-1185">Reference proteome</keyword>
<organism evidence="2 3">
    <name type="scientific">Lactuca saligna</name>
    <name type="common">Willowleaf lettuce</name>
    <dbReference type="NCBI Taxonomy" id="75948"/>
    <lineage>
        <taxon>Eukaryota</taxon>
        <taxon>Viridiplantae</taxon>
        <taxon>Streptophyta</taxon>
        <taxon>Embryophyta</taxon>
        <taxon>Tracheophyta</taxon>
        <taxon>Spermatophyta</taxon>
        <taxon>Magnoliopsida</taxon>
        <taxon>eudicotyledons</taxon>
        <taxon>Gunneridae</taxon>
        <taxon>Pentapetalae</taxon>
        <taxon>asterids</taxon>
        <taxon>campanulids</taxon>
        <taxon>Asterales</taxon>
        <taxon>Asteraceae</taxon>
        <taxon>Cichorioideae</taxon>
        <taxon>Cichorieae</taxon>
        <taxon>Lactucinae</taxon>
        <taxon>Lactuca</taxon>
    </lineage>
</organism>
<feature type="coiled-coil region" evidence="1">
    <location>
        <begin position="205"/>
        <end position="239"/>
    </location>
</feature>
<dbReference type="AlphaFoldDB" id="A0AA35VW26"/>
<keyword evidence="1" id="KW-0175">Coiled coil</keyword>
<dbReference type="Proteomes" id="UP001177003">
    <property type="component" value="Chromosome 1"/>
</dbReference>
<dbReference type="EMBL" id="OX465077">
    <property type="protein sequence ID" value="CAI9268108.1"/>
    <property type="molecule type" value="Genomic_DNA"/>
</dbReference>
<evidence type="ECO:0000313" key="2">
    <source>
        <dbReference type="EMBL" id="CAI9268108.1"/>
    </source>
</evidence>
<evidence type="ECO:0000256" key="1">
    <source>
        <dbReference type="SAM" id="Coils"/>
    </source>
</evidence>
<evidence type="ECO:0000313" key="3">
    <source>
        <dbReference type="Proteomes" id="UP001177003"/>
    </source>
</evidence>
<gene>
    <name evidence="2" type="ORF">LSALG_LOCUS8552</name>
</gene>
<dbReference type="PANTHER" id="PTHR36051:SF2">
    <property type="entry name" value="DYNAMIN"/>
    <property type="match status" value="1"/>
</dbReference>
<protein>
    <submittedName>
        <fullName evidence="2">Uncharacterized protein</fullName>
    </submittedName>
</protein>
<name>A0AA35VW26_LACSI</name>
<dbReference type="PANTHER" id="PTHR36051">
    <property type="entry name" value="DYNAMIN"/>
    <property type="match status" value="1"/>
</dbReference>
<reference evidence="2" key="1">
    <citation type="submission" date="2023-04" db="EMBL/GenBank/DDBJ databases">
        <authorList>
            <person name="Vijverberg K."/>
            <person name="Xiong W."/>
            <person name="Schranz E."/>
        </authorList>
    </citation>
    <scope>NUCLEOTIDE SEQUENCE</scope>
</reference>
<proteinExistence type="predicted"/>